<name>A0ACC2SU25_9FUNG</name>
<sequence>MICEGWFEETSNHNEDWDTFKKALLEKDAIKDSETVIMTELRTFKMTGTIEEYIVTYFQGFLP</sequence>
<comment type="caution">
    <text evidence="1">The sequence shown here is derived from an EMBL/GenBank/DDBJ whole genome shotgun (WGS) entry which is preliminary data.</text>
</comment>
<gene>
    <name evidence="1" type="ORF">DSO57_1015290</name>
</gene>
<dbReference type="EMBL" id="QTSX02004320">
    <property type="protein sequence ID" value="KAJ9065860.1"/>
    <property type="molecule type" value="Genomic_DNA"/>
</dbReference>
<evidence type="ECO:0000313" key="2">
    <source>
        <dbReference type="Proteomes" id="UP001165960"/>
    </source>
</evidence>
<proteinExistence type="predicted"/>
<evidence type="ECO:0000313" key="1">
    <source>
        <dbReference type="EMBL" id="KAJ9065860.1"/>
    </source>
</evidence>
<dbReference type="Proteomes" id="UP001165960">
    <property type="component" value="Unassembled WGS sequence"/>
</dbReference>
<protein>
    <submittedName>
        <fullName evidence="1">Uncharacterized protein</fullName>
    </submittedName>
</protein>
<reference evidence="1" key="1">
    <citation type="submission" date="2022-04" db="EMBL/GenBank/DDBJ databases">
        <title>Genome of the entomopathogenic fungus Entomophthora muscae.</title>
        <authorList>
            <person name="Elya C."/>
            <person name="Lovett B.R."/>
            <person name="Lee E."/>
            <person name="Macias A.M."/>
            <person name="Hajek A.E."/>
            <person name="De Bivort B.L."/>
            <person name="Kasson M.T."/>
            <person name="De Fine Licht H.H."/>
            <person name="Stajich J.E."/>
        </authorList>
    </citation>
    <scope>NUCLEOTIDE SEQUENCE</scope>
    <source>
        <strain evidence="1">Berkeley</strain>
    </source>
</reference>
<keyword evidence="2" id="KW-1185">Reference proteome</keyword>
<organism evidence="1 2">
    <name type="scientific">Entomophthora muscae</name>
    <dbReference type="NCBI Taxonomy" id="34485"/>
    <lineage>
        <taxon>Eukaryota</taxon>
        <taxon>Fungi</taxon>
        <taxon>Fungi incertae sedis</taxon>
        <taxon>Zoopagomycota</taxon>
        <taxon>Entomophthoromycotina</taxon>
        <taxon>Entomophthoromycetes</taxon>
        <taxon>Entomophthorales</taxon>
        <taxon>Entomophthoraceae</taxon>
        <taxon>Entomophthora</taxon>
    </lineage>
</organism>
<accession>A0ACC2SU25</accession>